<proteinExistence type="predicted"/>
<gene>
    <name evidence="1" type="ORF">MNBD_ALPHA11-1434</name>
</gene>
<name>A0A3B0U9S8_9ZZZZ</name>
<dbReference type="AlphaFoldDB" id="A0A3B0U9S8"/>
<sequence length="29" mass="3058">NNQIDPVSDPTMIAAYKGNVSPAGISIWV</sequence>
<protein>
    <submittedName>
        <fullName evidence="1">Uncharacterized protein</fullName>
    </submittedName>
</protein>
<accession>A0A3B0U9S8</accession>
<feature type="non-terminal residue" evidence="1">
    <location>
        <position position="1"/>
    </location>
</feature>
<evidence type="ECO:0000313" key="1">
    <source>
        <dbReference type="EMBL" id="VAW21289.1"/>
    </source>
</evidence>
<reference evidence="1" key="1">
    <citation type="submission" date="2018-06" db="EMBL/GenBank/DDBJ databases">
        <authorList>
            <person name="Zhirakovskaya E."/>
        </authorList>
    </citation>
    <scope>NUCLEOTIDE SEQUENCE</scope>
</reference>
<organism evidence="1">
    <name type="scientific">hydrothermal vent metagenome</name>
    <dbReference type="NCBI Taxonomy" id="652676"/>
    <lineage>
        <taxon>unclassified sequences</taxon>
        <taxon>metagenomes</taxon>
        <taxon>ecological metagenomes</taxon>
    </lineage>
</organism>
<dbReference type="EMBL" id="UOEQ01000340">
    <property type="protein sequence ID" value="VAW21289.1"/>
    <property type="molecule type" value="Genomic_DNA"/>
</dbReference>